<evidence type="ECO:0000313" key="2">
    <source>
        <dbReference type="Proteomes" id="UP001174136"/>
    </source>
</evidence>
<organism evidence="1 2">
    <name type="scientific">Merluccius polli</name>
    <name type="common">Benguela hake</name>
    <name type="synonym">Merluccius cadenati</name>
    <dbReference type="NCBI Taxonomy" id="89951"/>
    <lineage>
        <taxon>Eukaryota</taxon>
        <taxon>Metazoa</taxon>
        <taxon>Chordata</taxon>
        <taxon>Craniata</taxon>
        <taxon>Vertebrata</taxon>
        <taxon>Euteleostomi</taxon>
        <taxon>Actinopterygii</taxon>
        <taxon>Neopterygii</taxon>
        <taxon>Teleostei</taxon>
        <taxon>Neoteleostei</taxon>
        <taxon>Acanthomorphata</taxon>
        <taxon>Zeiogadaria</taxon>
        <taxon>Gadariae</taxon>
        <taxon>Gadiformes</taxon>
        <taxon>Gadoidei</taxon>
        <taxon>Merlucciidae</taxon>
        <taxon>Merluccius</taxon>
    </lineage>
</organism>
<dbReference type="InterPro" id="IPR036691">
    <property type="entry name" value="Endo/exonu/phosph_ase_sf"/>
</dbReference>
<proteinExistence type="predicted"/>
<evidence type="ECO:0000313" key="1">
    <source>
        <dbReference type="EMBL" id="KAK0136695.1"/>
    </source>
</evidence>
<protein>
    <recommendedName>
        <fullName evidence="3">Endonuclease/exonuclease/phosphatase domain-containing protein</fullName>
    </recommendedName>
</protein>
<name>A0AA47MAJ7_MERPO</name>
<reference evidence="1" key="1">
    <citation type="journal article" date="2023" name="Front. Mar. Sci.">
        <title>A new Merluccius polli reference genome to investigate the effects of global change in West African waters.</title>
        <authorList>
            <person name="Mateo J.L."/>
            <person name="Blanco-Fernandez C."/>
            <person name="Garcia-Vazquez E."/>
            <person name="Machado-Schiaffino G."/>
        </authorList>
    </citation>
    <scope>NUCLEOTIDE SEQUENCE</scope>
    <source>
        <strain evidence="1">C29</strain>
        <tissue evidence="1">Fin</tissue>
    </source>
</reference>
<dbReference type="AlphaFoldDB" id="A0AA47MAJ7"/>
<gene>
    <name evidence="1" type="ORF">N1851_027142</name>
</gene>
<dbReference type="Gene3D" id="3.60.10.10">
    <property type="entry name" value="Endonuclease/exonuclease/phosphatase"/>
    <property type="match status" value="1"/>
</dbReference>
<dbReference type="PANTHER" id="PTHR47510">
    <property type="entry name" value="REVERSE TRANSCRIPTASE DOMAIN-CONTAINING PROTEIN"/>
    <property type="match status" value="1"/>
</dbReference>
<keyword evidence="2" id="KW-1185">Reference proteome</keyword>
<dbReference type="SUPFAM" id="SSF56219">
    <property type="entry name" value="DNase I-like"/>
    <property type="match status" value="1"/>
</dbReference>
<accession>A0AA47MAJ7</accession>
<comment type="caution">
    <text evidence="1">The sequence shown here is derived from an EMBL/GenBank/DDBJ whole genome shotgun (WGS) entry which is preliminary data.</text>
</comment>
<sequence>MPEIPPDFNPQRERIKHRGLRKRGTRGGVLVRLRRRIHRSALPSLILSNVRSLPNKLDELSMLLGNQRDFRDAAAICLTESWLSEAVPDSAVQLDGFSLHRADRTSDSLKQRGGGVCCYINNNWCTDIKILSRTCSPELESLTVLCKPFYKPREFSSVIGTTVYIPPSAAAVSATQQLASIIMEVENNNPDAFAVVLGDFNHVSMRKALPRYKPQIHIATRKEKTLDQCYSPIPEAYHAVARAPLGESDHNTILLIPKYRQRLRVAKPTVKHCRIWSPQAIETLQDCLDSTVWSNLWTVGQDIDTYTDTVTSYIRFCESVCIPTRTVTVFNNNKLWFNNELRSLSYKKHAAFKCGNKEQYKQLKYQFQKAVLKAKASYRIKLENKLQANDIKGVWQGLQNITNYKSKNQALDSDPSLPGRLNDFYCRFDSGNHQSPSFPREQGDTPPTIYEHDDKTRLERVVRRASKIIGCSLPTLESLHSIRIIRKAKKIIADNSHPAHHLFRLLPSGRRYASIKSKTSRFRDSTYLVAIRHLNLAR</sequence>
<dbReference type="PANTHER" id="PTHR47510:SF3">
    <property type="entry name" value="ENDO_EXONUCLEASE_PHOSPHATASE DOMAIN-CONTAINING PROTEIN"/>
    <property type="match status" value="1"/>
</dbReference>
<evidence type="ECO:0008006" key="3">
    <source>
        <dbReference type="Google" id="ProtNLM"/>
    </source>
</evidence>
<dbReference type="Proteomes" id="UP001174136">
    <property type="component" value="Unassembled WGS sequence"/>
</dbReference>
<dbReference type="EMBL" id="JAOPHQ010005132">
    <property type="protein sequence ID" value="KAK0136695.1"/>
    <property type="molecule type" value="Genomic_DNA"/>
</dbReference>